<dbReference type="PANTHER" id="PTHR34057">
    <property type="entry name" value="ELONGATION FACTOR"/>
    <property type="match status" value="1"/>
</dbReference>
<dbReference type="EMBL" id="JAGGNH010000003">
    <property type="protein sequence ID" value="KAJ0977029.1"/>
    <property type="molecule type" value="Genomic_DNA"/>
</dbReference>
<protein>
    <submittedName>
        <fullName evidence="2">Uncharacterized protein</fullName>
    </submittedName>
</protein>
<reference evidence="2" key="1">
    <citation type="submission" date="2021-03" db="EMBL/GenBank/DDBJ databases">
        <authorList>
            <person name="Li Z."/>
            <person name="Yang C."/>
        </authorList>
    </citation>
    <scope>NUCLEOTIDE SEQUENCE</scope>
    <source>
        <strain evidence="2">Dzin_1.0</strain>
        <tissue evidence="2">Leaf</tissue>
    </source>
</reference>
<reference evidence="2" key="2">
    <citation type="journal article" date="2022" name="Hortic Res">
        <title>The genome of Dioscorea zingiberensis sheds light on the biosynthesis, origin and evolution of the medicinally important diosgenin saponins.</title>
        <authorList>
            <person name="Li Y."/>
            <person name="Tan C."/>
            <person name="Li Z."/>
            <person name="Guo J."/>
            <person name="Li S."/>
            <person name="Chen X."/>
            <person name="Wang C."/>
            <person name="Dai X."/>
            <person name="Yang H."/>
            <person name="Song W."/>
            <person name="Hou L."/>
            <person name="Xu J."/>
            <person name="Tong Z."/>
            <person name="Xu A."/>
            <person name="Yuan X."/>
            <person name="Wang W."/>
            <person name="Yang Q."/>
            <person name="Chen L."/>
            <person name="Sun Z."/>
            <person name="Wang K."/>
            <person name="Pan B."/>
            <person name="Chen J."/>
            <person name="Bao Y."/>
            <person name="Liu F."/>
            <person name="Qi X."/>
            <person name="Gang D.R."/>
            <person name="Wen J."/>
            <person name="Li J."/>
        </authorList>
    </citation>
    <scope>NUCLEOTIDE SEQUENCE</scope>
    <source>
        <strain evidence="2">Dzin_1.0</strain>
    </source>
</reference>
<feature type="compositionally biased region" description="Basic and acidic residues" evidence="1">
    <location>
        <begin position="403"/>
        <end position="418"/>
    </location>
</feature>
<proteinExistence type="predicted"/>
<feature type="compositionally biased region" description="Low complexity" evidence="1">
    <location>
        <begin position="420"/>
        <end position="432"/>
    </location>
</feature>
<feature type="region of interest" description="Disordered" evidence="1">
    <location>
        <begin position="403"/>
        <end position="487"/>
    </location>
</feature>
<feature type="region of interest" description="Disordered" evidence="1">
    <location>
        <begin position="54"/>
        <end position="86"/>
    </location>
</feature>
<evidence type="ECO:0000256" key="1">
    <source>
        <dbReference type="SAM" id="MobiDB-lite"/>
    </source>
</evidence>
<sequence length="487" mass="54371">MAPEQASVVVEVVKNPELAVKSEPEEENVDLKVEVAEDGEVDVLGCGDGGDVYPVQGDDPDATEHSSSFGETFSGPGDGLNSSSSDAEVESRVGVEVEQHALPNGVHRICRKKKITDHWRNFIRPLMWRCQWLELQMNELHSQALKYDNELAKYMHEKQLQSTMVELECSASRMVPLPCGSRKKKAMKRRKRKRNEEIIDISSYMSQHNVFSYYENKRSEIDRHSVDDDCGDPVDERNRSTDVFEALNEWLTFGGRDASLEQILLNIDVVQSRIVKLRSRLDSLMRTNNREIAMSQGFLGSVETHHSHALSPSSSPRNNGDATLQGALHTPPHHVSEYETEDAVLPGSTVSSYGDAAEPDIVESTLDLLSAAPSDQHHFGNLSKHNADEVLIINQAAEEEHQNFKKVKQNHESAKEDAESSSSEESTAPELSVSGPGSDKEKSSAPQQSVLKPCYSGKKRGRKPKRKRRGGFIGSWKSERLKKRKMT</sequence>
<dbReference type="InterPro" id="IPR038745">
    <property type="entry name" value="AT4G37440-like"/>
</dbReference>
<evidence type="ECO:0000313" key="3">
    <source>
        <dbReference type="Proteomes" id="UP001085076"/>
    </source>
</evidence>
<dbReference type="PANTHER" id="PTHR34057:SF1">
    <property type="entry name" value="ELONGATION FACTOR"/>
    <property type="match status" value="1"/>
</dbReference>
<evidence type="ECO:0000313" key="2">
    <source>
        <dbReference type="EMBL" id="KAJ0977029.1"/>
    </source>
</evidence>
<organism evidence="2 3">
    <name type="scientific">Dioscorea zingiberensis</name>
    <dbReference type="NCBI Taxonomy" id="325984"/>
    <lineage>
        <taxon>Eukaryota</taxon>
        <taxon>Viridiplantae</taxon>
        <taxon>Streptophyta</taxon>
        <taxon>Embryophyta</taxon>
        <taxon>Tracheophyta</taxon>
        <taxon>Spermatophyta</taxon>
        <taxon>Magnoliopsida</taxon>
        <taxon>Liliopsida</taxon>
        <taxon>Dioscoreales</taxon>
        <taxon>Dioscoreaceae</taxon>
        <taxon>Dioscorea</taxon>
    </lineage>
</organism>
<dbReference type="Proteomes" id="UP001085076">
    <property type="component" value="Miscellaneous, Linkage group lg03"/>
</dbReference>
<feature type="region of interest" description="Disordered" evidence="1">
    <location>
        <begin position="303"/>
        <end position="330"/>
    </location>
</feature>
<feature type="compositionally biased region" description="Basic residues" evidence="1">
    <location>
        <begin position="457"/>
        <end position="470"/>
    </location>
</feature>
<gene>
    <name evidence="2" type="ORF">J5N97_012503</name>
</gene>
<dbReference type="AlphaFoldDB" id="A0A9D5HHV0"/>
<keyword evidence="3" id="KW-1185">Reference proteome</keyword>
<name>A0A9D5HHV0_9LILI</name>
<dbReference type="OrthoDB" id="21648at2759"/>
<accession>A0A9D5HHV0</accession>
<dbReference type="CDD" id="cd11650">
    <property type="entry name" value="AT4G37440_like"/>
    <property type="match status" value="1"/>
</dbReference>
<comment type="caution">
    <text evidence="2">The sequence shown here is derived from an EMBL/GenBank/DDBJ whole genome shotgun (WGS) entry which is preliminary data.</text>
</comment>